<gene>
    <name evidence="2" type="ORF">Z043_110588</name>
</gene>
<evidence type="ECO:0000313" key="2">
    <source>
        <dbReference type="EMBL" id="KPP70573.1"/>
    </source>
</evidence>
<dbReference type="EMBL" id="JARO02003397">
    <property type="protein sequence ID" value="KPP70573.1"/>
    <property type="molecule type" value="Genomic_DNA"/>
</dbReference>
<accession>A0A0P7ULA0</accession>
<proteinExistence type="predicted"/>
<evidence type="ECO:0000313" key="3">
    <source>
        <dbReference type="Proteomes" id="UP000034805"/>
    </source>
</evidence>
<comment type="caution">
    <text evidence="2">The sequence shown here is derived from an EMBL/GenBank/DDBJ whole genome shotgun (WGS) entry which is preliminary data.</text>
</comment>
<name>A0A0P7ULA0_SCLFO</name>
<feature type="non-terminal residue" evidence="2">
    <location>
        <position position="1"/>
    </location>
</feature>
<protein>
    <submittedName>
        <fullName evidence="2">Uncharacterized protein</fullName>
    </submittedName>
</protein>
<reference evidence="2 3" key="1">
    <citation type="submission" date="2015-08" db="EMBL/GenBank/DDBJ databases">
        <title>The genome of the Asian arowana (Scleropages formosus).</title>
        <authorList>
            <person name="Tan M.H."/>
            <person name="Gan H.M."/>
            <person name="Croft L.J."/>
            <person name="Austin C.M."/>
        </authorList>
    </citation>
    <scope>NUCLEOTIDE SEQUENCE [LARGE SCALE GENOMIC DNA]</scope>
    <source>
        <strain evidence="2">Aro1</strain>
    </source>
</reference>
<sequence length="94" mass="9861">EANRSGANFTRKYSGEKGELGGEAELARCDCHLFPLALAAPEPPKGEEPSTSSTMAPTAPGSAPSPQSEAVTNELQELSLQAGPTLLPLRERKN</sequence>
<feature type="region of interest" description="Disordered" evidence="1">
    <location>
        <begin position="39"/>
        <end position="94"/>
    </location>
</feature>
<dbReference type="AlphaFoldDB" id="A0A0P7ULA0"/>
<feature type="compositionally biased region" description="Polar residues" evidence="1">
    <location>
        <begin position="64"/>
        <end position="79"/>
    </location>
</feature>
<feature type="non-terminal residue" evidence="2">
    <location>
        <position position="94"/>
    </location>
</feature>
<evidence type="ECO:0000256" key="1">
    <source>
        <dbReference type="SAM" id="MobiDB-lite"/>
    </source>
</evidence>
<organism evidence="2 3">
    <name type="scientific">Scleropages formosus</name>
    <name type="common">Asian bonytongue</name>
    <name type="synonym">Osteoglossum formosum</name>
    <dbReference type="NCBI Taxonomy" id="113540"/>
    <lineage>
        <taxon>Eukaryota</taxon>
        <taxon>Metazoa</taxon>
        <taxon>Chordata</taxon>
        <taxon>Craniata</taxon>
        <taxon>Vertebrata</taxon>
        <taxon>Euteleostomi</taxon>
        <taxon>Actinopterygii</taxon>
        <taxon>Neopterygii</taxon>
        <taxon>Teleostei</taxon>
        <taxon>Osteoglossocephala</taxon>
        <taxon>Osteoglossomorpha</taxon>
        <taxon>Osteoglossiformes</taxon>
        <taxon>Osteoglossidae</taxon>
        <taxon>Scleropages</taxon>
    </lineage>
</organism>
<dbReference type="Proteomes" id="UP000034805">
    <property type="component" value="Unassembled WGS sequence"/>
</dbReference>